<sequence>MIKNFGMVSFVLRDSSYSGKLILVMVDCKLQGES</sequence>
<organism evidence="1">
    <name type="scientific">marine metagenome</name>
    <dbReference type="NCBI Taxonomy" id="408172"/>
    <lineage>
        <taxon>unclassified sequences</taxon>
        <taxon>metagenomes</taxon>
        <taxon>ecological metagenomes</taxon>
    </lineage>
</organism>
<evidence type="ECO:0000313" key="1">
    <source>
        <dbReference type="EMBL" id="SVD10153.1"/>
    </source>
</evidence>
<gene>
    <name evidence="1" type="ORF">METZ01_LOCUS363007</name>
</gene>
<name>A0A382SK13_9ZZZZ</name>
<accession>A0A382SK13</accession>
<proteinExistence type="predicted"/>
<reference evidence="1" key="1">
    <citation type="submission" date="2018-05" db="EMBL/GenBank/DDBJ databases">
        <authorList>
            <person name="Lanie J.A."/>
            <person name="Ng W.-L."/>
            <person name="Kazmierczak K.M."/>
            <person name="Andrzejewski T.M."/>
            <person name="Davidsen T.M."/>
            <person name="Wayne K.J."/>
            <person name="Tettelin H."/>
            <person name="Glass J.I."/>
            <person name="Rusch D."/>
            <person name="Podicherti R."/>
            <person name="Tsui H.-C.T."/>
            <person name="Winkler M.E."/>
        </authorList>
    </citation>
    <scope>NUCLEOTIDE SEQUENCE</scope>
</reference>
<protein>
    <submittedName>
        <fullName evidence="1">Uncharacterized protein</fullName>
    </submittedName>
</protein>
<dbReference type="AlphaFoldDB" id="A0A382SK13"/>
<dbReference type="EMBL" id="UINC01129636">
    <property type="protein sequence ID" value="SVD10153.1"/>
    <property type="molecule type" value="Genomic_DNA"/>
</dbReference>